<reference evidence="2" key="1">
    <citation type="submission" date="2017-02" db="EMBL/GenBank/DDBJ databases">
        <authorList>
            <person name="Daims H."/>
        </authorList>
    </citation>
    <scope>NUCLEOTIDE SEQUENCE [LARGE SCALE GENOMIC DNA]</scope>
</reference>
<sequence>MKTKVQYLEHLETKLNEYGVQIDLLTVKFEKATGASKLQFSPELMALKAKYNAVREKMQALEQTSTEEWENDLLVRAETAWNAMSYGKVIRN</sequence>
<evidence type="ECO:0000313" key="2">
    <source>
        <dbReference type="Proteomes" id="UP000195667"/>
    </source>
</evidence>
<dbReference type="OrthoDB" id="426827at2"/>
<proteinExistence type="predicted"/>
<dbReference type="RefSeq" id="WP_087144864.1">
    <property type="nucleotide sequence ID" value="NZ_FUKI01000153.1"/>
</dbReference>
<dbReference type="EMBL" id="FUKI01000153">
    <property type="protein sequence ID" value="SJM95611.1"/>
    <property type="molecule type" value="Genomic_DNA"/>
</dbReference>
<accession>A0A1R4HHX0</accession>
<dbReference type="AlphaFoldDB" id="A0A1R4HHX0"/>
<protein>
    <submittedName>
        <fullName evidence="1">Uncharacterized protein</fullName>
    </submittedName>
</protein>
<evidence type="ECO:0000313" key="1">
    <source>
        <dbReference type="EMBL" id="SJM95611.1"/>
    </source>
</evidence>
<dbReference type="Proteomes" id="UP000195667">
    <property type="component" value="Unassembled WGS sequence"/>
</dbReference>
<keyword evidence="2" id="KW-1185">Reference proteome</keyword>
<name>A0A1R4HHX0_9GAMM</name>
<gene>
    <name evidence="1" type="ORF">CRENPOLYSF1_740013</name>
</gene>
<organism evidence="1 2">
    <name type="scientific">Crenothrix polyspora</name>
    <dbReference type="NCBI Taxonomy" id="360316"/>
    <lineage>
        <taxon>Bacteria</taxon>
        <taxon>Pseudomonadati</taxon>
        <taxon>Pseudomonadota</taxon>
        <taxon>Gammaproteobacteria</taxon>
        <taxon>Methylococcales</taxon>
        <taxon>Crenotrichaceae</taxon>
        <taxon>Crenothrix</taxon>
    </lineage>
</organism>